<dbReference type="EMBL" id="PFPO01000086">
    <property type="protein sequence ID" value="PIZ98460.1"/>
    <property type="molecule type" value="Genomic_DNA"/>
</dbReference>
<dbReference type="InterPro" id="IPR018247">
    <property type="entry name" value="EF_Hand_1_Ca_BS"/>
</dbReference>
<keyword evidence="1" id="KW-0732">Signal</keyword>
<dbReference type="Proteomes" id="UP000230405">
    <property type="component" value="Unassembled WGS sequence"/>
</dbReference>
<feature type="domain" description="Secretion system C-terminal sorting" evidence="2">
    <location>
        <begin position="487"/>
        <end position="562"/>
    </location>
</feature>
<organism evidence="3 4">
    <name type="scientific">Candidatus Komeilibacteria bacterium CG_4_10_14_0_2_um_filter_37_10</name>
    <dbReference type="NCBI Taxonomy" id="1974470"/>
    <lineage>
        <taxon>Bacteria</taxon>
        <taxon>Candidatus Komeiliibacteriota</taxon>
    </lineage>
</organism>
<evidence type="ECO:0000313" key="4">
    <source>
        <dbReference type="Proteomes" id="UP000230405"/>
    </source>
</evidence>
<dbReference type="Gene3D" id="2.60.40.4070">
    <property type="match status" value="1"/>
</dbReference>
<sequence>MKRLLSFVIIVLTMMFSFAQTSSSVGVNLNVNSPVFLDPTIIRTQGLSNFTLIIIDIESQANNVTVNGLELSIATEWPCNGKPTLRNISIYDGSTLVASIDSLIDDDYLFAINLPLAYGQTKTLTIKADISGYGTIQPRIGKTITNQEVINGGPEGSCLNLVNPELTEVTMGKSPELLVDTMFVFPGQWWYVSHHVYTKFSNFLPRVIQAIECNFGASVDLIEQDHFDWCIPYAAEFPSGYIYSDTVSNNTNFKWYSNSDGITGYASYWWWGNNNMRTGNIIYFWLTDNVALYSPLFLQGPRWQNLSSSVIVKGINGIRGDVSGDGIVNYDDMELMARGRQSYLDLYNNQQIDFGRGLILFDQSGYLIDAWLLNRWLVNHNDPLVANLGIGVLMSERIIQPQVPFTSSMAGDILTINTTGRAVMVSTILPNGQTWTKDTWVNNNGTISITVPDPSLSYRIQSVRLDGITDINEDQDKPTTFDLYQNYPNPFNPVTNISFSLPNSTQVQLRIYDILGKEITTLINEEKIAGSYQVTFDGGRLASGTYFYKLSAGSYTAIKKMVLMK</sequence>
<feature type="chain" id="PRO_5014895847" description="Secretion system C-terminal sorting domain-containing protein" evidence="1">
    <location>
        <begin position="20"/>
        <end position="565"/>
    </location>
</feature>
<evidence type="ECO:0000313" key="3">
    <source>
        <dbReference type="EMBL" id="PIZ98460.1"/>
    </source>
</evidence>
<gene>
    <name evidence="3" type="ORF">COX77_04505</name>
</gene>
<name>A0A2M7VDG8_9BACT</name>
<accession>A0A2M7VDG8</accession>
<dbReference type="NCBIfam" id="TIGR04183">
    <property type="entry name" value="Por_Secre_tail"/>
    <property type="match status" value="1"/>
</dbReference>
<protein>
    <recommendedName>
        <fullName evidence="2">Secretion system C-terminal sorting domain-containing protein</fullName>
    </recommendedName>
</protein>
<evidence type="ECO:0000259" key="2">
    <source>
        <dbReference type="Pfam" id="PF18962"/>
    </source>
</evidence>
<feature type="signal peptide" evidence="1">
    <location>
        <begin position="1"/>
        <end position="19"/>
    </location>
</feature>
<dbReference type="AlphaFoldDB" id="A0A2M7VDG8"/>
<evidence type="ECO:0000256" key="1">
    <source>
        <dbReference type="SAM" id="SignalP"/>
    </source>
</evidence>
<proteinExistence type="predicted"/>
<dbReference type="PROSITE" id="PS00018">
    <property type="entry name" value="EF_HAND_1"/>
    <property type="match status" value="1"/>
</dbReference>
<reference evidence="4" key="1">
    <citation type="submission" date="2017-09" db="EMBL/GenBank/DDBJ databases">
        <title>Depth-based differentiation of microbial function through sediment-hosted aquifers and enrichment of novel symbionts in the deep terrestrial subsurface.</title>
        <authorList>
            <person name="Probst A.J."/>
            <person name="Ladd B."/>
            <person name="Jarett J.K."/>
            <person name="Geller-Mcgrath D.E."/>
            <person name="Sieber C.M.K."/>
            <person name="Emerson J.B."/>
            <person name="Anantharaman K."/>
            <person name="Thomas B.C."/>
            <person name="Malmstrom R."/>
            <person name="Stieglmeier M."/>
            <person name="Klingl A."/>
            <person name="Woyke T."/>
            <person name="Ryan C.M."/>
            <person name="Banfield J.F."/>
        </authorList>
    </citation>
    <scope>NUCLEOTIDE SEQUENCE [LARGE SCALE GENOMIC DNA]</scope>
</reference>
<dbReference type="Pfam" id="PF18962">
    <property type="entry name" value="Por_Secre_tail"/>
    <property type="match status" value="1"/>
</dbReference>
<dbReference type="InterPro" id="IPR026444">
    <property type="entry name" value="Secre_tail"/>
</dbReference>
<comment type="caution">
    <text evidence="3">The sequence shown here is derived from an EMBL/GenBank/DDBJ whole genome shotgun (WGS) entry which is preliminary data.</text>
</comment>